<sequence length="58" mass="5732">MPSAARYSALTVGGGVTPGSKDVDENGDAVVLMGAQPRACGRTPPAAAHPGYFAGPSF</sequence>
<protein>
    <submittedName>
        <fullName evidence="2">Uncharacterized protein</fullName>
    </submittedName>
</protein>
<accession>A0ABM7YH67</accession>
<feature type="region of interest" description="Disordered" evidence="1">
    <location>
        <begin position="1"/>
        <end position="23"/>
    </location>
</feature>
<reference evidence="2" key="1">
    <citation type="submission" date="2022-04" db="EMBL/GenBank/DDBJ databases">
        <title>Whole genome sequence of Sphaerotilus sp. FB-5.</title>
        <authorList>
            <person name="Takeda M."/>
            <person name="Narihara S."/>
            <person name="Akimoto M."/>
            <person name="Akimoto R."/>
            <person name="Nishiyashiki S."/>
            <person name="Murakami T."/>
        </authorList>
    </citation>
    <scope>NUCLEOTIDE SEQUENCE</scope>
    <source>
        <strain evidence="2">FB-5</strain>
    </source>
</reference>
<organism evidence="2 3">
    <name type="scientific">Sphaerotilus microaerophilus</name>
    <dbReference type="NCBI Taxonomy" id="2914710"/>
    <lineage>
        <taxon>Bacteria</taxon>
        <taxon>Pseudomonadati</taxon>
        <taxon>Pseudomonadota</taxon>
        <taxon>Betaproteobacteria</taxon>
        <taxon>Burkholderiales</taxon>
        <taxon>Sphaerotilaceae</taxon>
        <taxon>Sphaerotilus</taxon>
    </lineage>
</organism>
<gene>
    <name evidence="2" type="ORF">CATMQ487_05020</name>
</gene>
<proteinExistence type="predicted"/>
<evidence type="ECO:0000313" key="2">
    <source>
        <dbReference type="EMBL" id="BDI03532.1"/>
    </source>
</evidence>
<evidence type="ECO:0000313" key="3">
    <source>
        <dbReference type="Proteomes" id="UP001057498"/>
    </source>
</evidence>
<name>A0ABM7YH67_9BURK</name>
<dbReference type="Proteomes" id="UP001057498">
    <property type="component" value="Chromosome"/>
</dbReference>
<dbReference type="EMBL" id="AP025730">
    <property type="protein sequence ID" value="BDI03532.1"/>
    <property type="molecule type" value="Genomic_DNA"/>
</dbReference>
<evidence type="ECO:0000256" key="1">
    <source>
        <dbReference type="SAM" id="MobiDB-lite"/>
    </source>
</evidence>
<keyword evidence="3" id="KW-1185">Reference proteome</keyword>